<reference evidence="7" key="1">
    <citation type="submission" date="2020-01" db="EMBL/GenBank/DDBJ databases">
        <authorList>
            <person name="Feng Z.H.Z."/>
        </authorList>
    </citation>
    <scope>NUCLEOTIDE SEQUENCE</scope>
    <source>
        <strain evidence="7">CBS107.38</strain>
    </source>
</reference>
<dbReference type="Pfam" id="PF13816">
    <property type="entry name" value="Dehydratase_hem"/>
    <property type="match status" value="1"/>
</dbReference>
<evidence type="ECO:0000256" key="5">
    <source>
        <dbReference type="ARBA" id="ARBA00023239"/>
    </source>
</evidence>
<feature type="region of interest" description="Disordered" evidence="6">
    <location>
        <begin position="675"/>
        <end position="745"/>
    </location>
</feature>
<feature type="compositionally biased region" description="Polar residues" evidence="6">
    <location>
        <begin position="1474"/>
        <end position="1485"/>
    </location>
</feature>
<dbReference type="RefSeq" id="XP_038792043.1">
    <property type="nucleotide sequence ID" value="XM_038926187.1"/>
</dbReference>
<sequence>MLECAIPEHLRKERTCPVSTPPNYVPPFPAYCASFPTKMDALVMAVIGAQYASVTGNDGTAISKLQDFVNKAPESKRPSFWEVASVVDKRGAYSIAVIAYWRSADVHKKWQQESGFDTWWQSPDREQDGHGWFQEILCPTIDRFETVFSNSENPEGGANMQEKISGEIKEHAYWGSMRDRLAAAQDNRLDGTKLSSANSSANGSPVSDNVPKRVRVPGKPNLCVIRSGQDWSDTLPEERKLYLNTIHLVLMEGMRFLRDEGREIGCYAMNLWDVVDSSSFAANRERTFGLGYFDDLASLEYWSKSHQSHINIFGGFLMYAKKLNNVLSLRLFHEVYVLEPNQQFFEYIGCHTETNRYKGPRPSAQSSDFSSIRTTSQSRTWLGGAVTRPSVPFNVTRNASYGPTRLLSVRDASLRPSGMSNLEWLQLQQYQRWRKRLMDDPYQAIFGASNDMLSGKGLKDWEWTSKSFPKWLLRELDIHDDTTSSPKNDKDGNPNPRYPRRVEVRNESSHEHKERASYFPQPSFRTNQLLRDDPTGVESPSDFRRPRDQPHVRSSGRLPEVPSKPEASATNSAYPASIPQNYDLQQPTPPKSTESFGEYITKTKSDAASKIEKSGNITSTTEDSSMVQFLTETPGHKDPYLYGATEDGTWRETSLQRRFSKDLVAKPEIYNVPLQKAEDKPSAPESATVEIHEAPSVSPTEEHVTSIPTDSGLSSTRRHVSQEQFSTQQEHAPQGTTSSSRSTSKILSQLPEDDLDFLSADHIRANMAARRSKVLSDDLKKAERAKLEKTFEDTHKKHNVIDPMLEAKVINDQFVRRVERQMQQPEKTLESQEINKPQTSTPSEKTHSVETESQLESSVERMKSWLEESGAKFSSFFWQDPTEEADVVKTRQFFDKILARLRKGRTTMKQVIDDLEADIPASKPLLKRMKADEDLLDSAINALRQDPGTGKMHSLTPKKVRAIQELRLKYQSTDNDLIKAYEQLEELGKSDAAKNMSSAFKRRLNIASKITQKNAHLTRCLIWSLQGHLEDAEIAQTMLPNYKAVANSLLTLKDTQLALARLIERAMLIYGVVPHTWEDIKTFSKSQNAQDSQDHGQSAQGKVYTGMTEVDKAQLRAKVAAEERLANEVDAQKSAMRGLSDDGYARIPKMELKKSFEERGPLAHSLFRPFGPVLESLEKEMPSKVETTEVEEKAIHQLNDKTPVDDIQKAYVDTHGSIAVDHEHTEIPIKDNKAEEDHEVNKFDMLKDDPIIGETLTQVNELESSELVAEKEVTSVAALTQTAQDTMTAAHTPSSPVSATLDPKQDKASDDTFVEVSSPVTSPRSSGAGSQMLYTILVHDPDTGKLSLTTSTSVLPRDLPPMIPLHEALSQLDQPAKFIPHIKDGLEIVTAKKDMLILRDALNPTSPTKSFATVNTSSAMEGNIDNTVERGNINPIDGTARLSPTGYVGPEESQEQLEKEFTERRQAAERVVSTEESSNEQGPTEQETKGKRKGRKGVGVVKTAIWAAAVCYVAGVLGEVVS</sequence>
<feature type="compositionally biased region" description="Polar residues" evidence="6">
    <location>
        <begin position="706"/>
        <end position="715"/>
    </location>
</feature>
<reference evidence="7" key="2">
    <citation type="submission" date="2020-08" db="EMBL/GenBank/DDBJ databases">
        <title>Draft Genome Sequence of Cumin Blight Pathogen Alternaria burnsii.</title>
        <authorList>
            <person name="Feng Z."/>
        </authorList>
    </citation>
    <scope>NUCLEOTIDE SEQUENCE</scope>
    <source>
        <strain evidence="7">CBS107.38</strain>
    </source>
</reference>
<dbReference type="GeneID" id="62199365"/>
<dbReference type="GO" id="GO:0016829">
    <property type="term" value="F:lyase activity"/>
    <property type="evidence" value="ECO:0007669"/>
    <property type="project" value="UniProtKB-KW"/>
</dbReference>
<comment type="caution">
    <text evidence="7">The sequence shown here is derived from an EMBL/GenBank/DDBJ whole genome shotgun (WGS) entry which is preliminary data.</text>
</comment>
<feature type="region of interest" description="Disordered" evidence="6">
    <location>
        <begin position="1285"/>
        <end position="1328"/>
    </location>
</feature>
<proteinExistence type="predicted"/>
<evidence type="ECO:0000256" key="6">
    <source>
        <dbReference type="SAM" id="MobiDB-lite"/>
    </source>
</evidence>
<feature type="compositionally biased region" description="Basic and acidic residues" evidence="6">
    <location>
        <begin position="1456"/>
        <end position="1468"/>
    </location>
</feature>
<organism evidence="7 8">
    <name type="scientific">Alternaria burnsii</name>
    <dbReference type="NCBI Taxonomy" id="1187904"/>
    <lineage>
        <taxon>Eukaryota</taxon>
        <taxon>Fungi</taxon>
        <taxon>Dikarya</taxon>
        <taxon>Ascomycota</taxon>
        <taxon>Pezizomycotina</taxon>
        <taxon>Dothideomycetes</taxon>
        <taxon>Pleosporomycetidae</taxon>
        <taxon>Pleosporales</taxon>
        <taxon>Pleosporineae</taxon>
        <taxon>Pleosporaceae</taxon>
        <taxon>Alternaria</taxon>
        <taxon>Alternaria sect. Alternaria</taxon>
    </lineage>
</organism>
<evidence type="ECO:0000256" key="4">
    <source>
        <dbReference type="ARBA" id="ARBA00023004"/>
    </source>
</evidence>
<protein>
    <submittedName>
        <fullName evidence="7">Uncharacterized protein</fullName>
    </submittedName>
</protein>
<dbReference type="EMBL" id="JAAABM010000001">
    <property type="protein sequence ID" value="KAF7682164.1"/>
    <property type="molecule type" value="Genomic_DNA"/>
</dbReference>
<keyword evidence="8" id="KW-1185">Reference proteome</keyword>
<name>A0A8H7EKG4_9PLEO</name>
<feature type="compositionally biased region" description="Polar residues" evidence="6">
    <location>
        <begin position="568"/>
        <end position="595"/>
    </location>
</feature>
<feature type="compositionally biased region" description="Polar residues" evidence="6">
    <location>
        <begin position="823"/>
        <end position="843"/>
    </location>
</feature>
<keyword evidence="4" id="KW-0408">Iron</keyword>
<feature type="region of interest" description="Disordered" evidence="6">
    <location>
        <begin position="192"/>
        <end position="212"/>
    </location>
</feature>
<feature type="region of interest" description="Disordered" evidence="6">
    <location>
        <begin position="823"/>
        <end position="855"/>
    </location>
</feature>
<gene>
    <name evidence="7" type="ORF">GT037_001140</name>
</gene>
<feature type="compositionally biased region" description="Basic and acidic residues" evidence="6">
    <location>
        <begin position="541"/>
        <end position="551"/>
    </location>
</feature>
<dbReference type="Proteomes" id="UP000596902">
    <property type="component" value="Unassembled WGS sequence"/>
</dbReference>
<feature type="compositionally biased region" description="Polar residues" evidence="6">
    <location>
        <begin position="193"/>
        <end position="207"/>
    </location>
</feature>
<keyword evidence="3" id="KW-0479">Metal-binding</keyword>
<dbReference type="GO" id="GO:0046872">
    <property type="term" value="F:metal ion binding"/>
    <property type="evidence" value="ECO:0007669"/>
    <property type="project" value="UniProtKB-KW"/>
</dbReference>
<evidence type="ECO:0000313" key="7">
    <source>
        <dbReference type="EMBL" id="KAF7682164.1"/>
    </source>
</evidence>
<feature type="region of interest" description="Disordered" evidence="6">
    <location>
        <begin position="1425"/>
        <end position="1496"/>
    </location>
</feature>
<evidence type="ECO:0000256" key="1">
    <source>
        <dbReference type="ARBA" id="ARBA00001970"/>
    </source>
</evidence>
<evidence type="ECO:0000256" key="3">
    <source>
        <dbReference type="ARBA" id="ARBA00022723"/>
    </source>
</evidence>
<evidence type="ECO:0000256" key="2">
    <source>
        <dbReference type="ARBA" id="ARBA00022617"/>
    </source>
</evidence>
<feature type="compositionally biased region" description="Basic and acidic residues" evidence="6">
    <location>
        <begin position="479"/>
        <end position="492"/>
    </location>
</feature>
<comment type="cofactor">
    <cofactor evidence="1">
        <name>heme b</name>
        <dbReference type="ChEBI" id="CHEBI:60344"/>
    </cofactor>
</comment>
<feature type="region of interest" description="Disordered" evidence="6">
    <location>
        <begin position="479"/>
        <end position="596"/>
    </location>
</feature>
<feature type="compositionally biased region" description="Polar residues" evidence="6">
    <location>
        <begin position="1318"/>
        <end position="1328"/>
    </location>
</feature>
<dbReference type="InterPro" id="IPR025702">
    <property type="entry name" value="OXD"/>
</dbReference>
<keyword evidence="5" id="KW-0456">Lyase</keyword>
<feature type="compositionally biased region" description="Polar residues" evidence="6">
    <location>
        <begin position="722"/>
        <end position="735"/>
    </location>
</feature>
<accession>A0A8H7EKG4</accession>
<evidence type="ECO:0000313" key="8">
    <source>
        <dbReference type="Proteomes" id="UP000596902"/>
    </source>
</evidence>
<keyword evidence="2" id="KW-0349">Heme</keyword>
<feature type="compositionally biased region" description="Basic and acidic residues" evidence="6">
    <location>
        <begin position="500"/>
        <end position="516"/>
    </location>
</feature>
<feature type="compositionally biased region" description="Polar residues" evidence="6">
    <location>
        <begin position="1285"/>
        <end position="1298"/>
    </location>
</feature>